<sequence length="100" mass="11318">MLNDCTPTVVWKNSAQDAVVLIKINWMNWMTKRSVYINICTYIQIRVNTKQVKGHQKTICADMDADGVCCFEANDSRVRNAPDICCLHNGDCSAHNQRIG</sequence>
<protein>
    <submittedName>
        <fullName evidence="1">Uncharacterized protein</fullName>
    </submittedName>
</protein>
<dbReference type="EMBL" id="GAKP01011990">
    <property type="protein sequence ID" value="JAC46962.1"/>
    <property type="molecule type" value="Transcribed_RNA"/>
</dbReference>
<evidence type="ECO:0000313" key="1">
    <source>
        <dbReference type="EMBL" id="JAC46962.1"/>
    </source>
</evidence>
<reference evidence="1" key="1">
    <citation type="journal article" date="2014" name="BMC Genomics">
        <title>Characterizing the developmental transcriptome of the oriental fruit fly, Bactrocera dorsalis (Diptera: Tephritidae) through comparative genomic analysis with Drosophila melanogaster utilizing modENCODE datasets.</title>
        <authorList>
            <person name="Geib S.M."/>
            <person name="Calla B."/>
            <person name="Hall B."/>
            <person name="Hou S."/>
            <person name="Manoukis N.C."/>
        </authorList>
    </citation>
    <scope>NUCLEOTIDE SEQUENCE</scope>
    <source>
        <strain evidence="1">Punador</strain>
    </source>
</reference>
<dbReference type="AlphaFoldDB" id="A0A034VXX6"/>
<name>A0A034VXX6_BACDO</name>
<organism evidence="1">
    <name type="scientific">Bactrocera dorsalis</name>
    <name type="common">Oriental fruit fly</name>
    <name type="synonym">Dacus dorsalis</name>
    <dbReference type="NCBI Taxonomy" id="27457"/>
    <lineage>
        <taxon>Eukaryota</taxon>
        <taxon>Metazoa</taxon>
        <taxon>Ecdysozoa</taxon>
        <taxon>Arthropoda</taxon>
        <taxon>Hexapoda</taxon>
        <taxon>Insecta</taxon>
        <taxon>Pterygota</taxon>
        <taxon>Neoptera</taxon>
        <taxon>Endopterygota</taxon>
        <taxon>Diptera</taxon>
        <taxon>Brachycera</taxon>
        <taxon>Muscomorpha</taxon>
        <taxon>Tephritoidea</taxon>
        <taxon>Tephritidae</taxon>
        <taxon>Bactrocera</taxon>
        <taxon>Bactrocera</taxon>
    </lineage>
</organism>
<proteinExistence type="predicted"/>
<accession>A0A034VXX6</accession>